<feature type="transmembrane region" description="Helical" evidence="1">
    <location>
        <begin position="181"/>
        <end position="199"/>
    </location>
</feature>
<keyword evidence="1" id="KW-0812">Transmembrane</keyword>
<feature type="transmembrane region" description="Helical" evidence="1">
    <location>
        <begin position="339"/>
        <end position="361"/>
    </location>
</feature>
<dbReference type="KEGG" id="mema:MMAB1_2897"/>
<proteinExistence type="predicted"/>
<dbReference type="EMBL" id="LT158599">
    <property type="protein sequence ID" value="CVK34110.1"/>
    <property type="molecule type" value="Genomic_DNA"/>
</dbReference>
<dbReference type="InterPro" id="IPR005182">
    <property type="entry name" value="YdbS-like_PH"/>
</dbReference>
<protein>
    <submittedName>
        <fullName evidence="3">Membrane protein-like protein</fullName>
    </submittedName>
</protein>
<feature type="transmembrane region" description="Helical" evidence="1">
    <location>
        <begin position="381"/>
        <end position="398"/>
    </location>
</feature>
<feature type="transmembrane region" description="Helical" evidence="1">
    <location>
        <begin position="42"/>
        <end position="58"/>
    </location>
</feature>
<dbReference type="PANTHER" id="PTHR34473:SF2">
    <property type="entry name" value="UPF0699 TRANSMEMBRANE PROTEIN YDBT"/>
    <property type="match status" value="1"/>
</dbReference>
<dbReference type="AlphaFoldDB" id="A0A0X3BQL4"/>
<dbReference type="PANTHER" id="PTHR34473">
    <property type="entry name" value="UPF0699 TRANSMEMBRANE PROTEIN YDBS"/>
    <property type="match status" value="1"/>
</dbReference>
<reference evidence="3 4" key="1">
    <citation type="submission" date="2016-01" db="EMBL/GenBank/DDBJ databases">
        <authorList>
            <person name="Manzoor S."/>
        </authorList>
    </citation>
    <scope>NUCLEOTIDE SEQUENCE [LARGE SCALE GENOMIC DNA]</scope>
    <source>
        <strain evidence="3">Methanoculleus sp MAB1</strain>
    </source>
</reference>
<feature type="transmembrane region" description="Helical" evidence="1">
    <location>
        <begin position="20"/>
        <end position="36"/>
    </location>
</feature>
<dbReference type="Pfam" id="PF03703">
    <property type="entry name" value="bPH_2"/>
    <property type="match status" value="1"/>
</dbReference>
<organism evidence="3 4">
    <name type="scientific">Methanoculleus bourgensis</name>
    <dbReference type="NCBI Taxonomy" id="83986"/>
    <lineage>
        <taxon>Archaea</taxon>
        <taxon>Methanobacteriati</taxon>
        <taxon>Methanobacteriota</taxon>
        <taxon>Stenosarchaea group</taxon>
        <taxon>Methanomicrobia</taxon>
        <taxon>Methanomicrobiales</taxon>
        <taxon>Methanomicrobiaceae</taxon>
        <taxon>Methanoculleus</taxon>
    </lineage>
</organism>
<keyword evidence="1" id="KW-1133">Transmembrane helix</keyword>
<evidence type="ECO:0000259" key="2">
    <source>
        <dbReference type="Pfam" id="PF03703"/>
    </source>
</evidence>
<evidence type="ECO:0000256" key="1">
    <source>
        <dbReference type="SAM" id="Phobius"/>
    </source>
</evidence>
<keyword evidence="1" id="KW-0472">Membrane</keyword>
<evidence type="ECO:0000313" key="3">
    <source>
        <dbReference type="EMBL" id="CVK34110.1"/>
    </source>
</evidence>
<name>A0A0X3BQL4_9EURY</name>
<feature type="domain" description="YdbS-like PH" evidence="2">
    <location>
        <begin position="402"/>
        <end position="453"/>
    </location>
</feature>
<feature type="transmembrane region" description="Helical" evidence="1">
    <location>
        <begin position="211"/>
        <end position="231"/>
    </location>
</feature>
<gene>
    <name evidence="3" type="ORF">MMAB1_2897</name>
</gene>
<dbReference type="Proteomes" id="UP000069850">
    <property type="component" value="Chromosome 1"/>
</dbReference>
<accession>A0A0X3BQL4</accession>
<evidence type="ECO:0000313" key="4">
    <source>
        <dbReference type="Proteomes" id="UP000069850"/>
    </source>
</evidence>
<sequence length="513" mass="56964">MSMSSEKIRCHPTVIVEKTLGAFPSVVVVLILLVAWIDSSAILSMLVLALVALLLFYYRQWKRTTIQFNDTDVVIERDTLFQMKKTLPYAKMASVNVNRDIPNRLFGTSKLLININSGTSAMVPEAVLTFERDVAERLRSEMSQRLYDHDISPDEEETIESLATFTPLDVIMHGLLSVSTYQTLLGSVFLAYSLFELYISTVAGVQAGGGAMFSLLMFVAVQVAPSVSLILRYYNYKVYRRGDTVYLQHGLIRTYKTSFDVSRINAVRVKSTLAARLLGRSCIEAEVVGLVSEGGERSRPVLCLLKDDATQQRVLRELVPEFVYERRPNKQPEGAKRVLLIRAAVTSLVVALAMVVPSVYVYREVAALTGVIGTPSVVLQYMLPLVAALAILAILYAAHVSYRVTEFDAGEDLFTFVNGAVDRETVVMNYDKVQMVWITQGPVARIFGVSRGSVYMLSSTGSSSISSGYFPGSQLERINEIVMDRITSGRYDYRKTASDRSSPVVDEGAPKRL</sequence>